<dbReference type="AlphaFoldDB" id="A0A813J770"/>
<organism evidence="2 3">
    <name type="scientific">Polarella glacialis</name>
    <name type="common">Dinoflagellate</name>
    <dbReference type="NCBI Taxonomy" id="89957"/>
    <lineage>
        <taxon>Eukaryota</taxon>
        <taxon>Sar</taxon>
        <taxon>Alveolata</taxon>
        <taxon>Dinophyceae</taxon>
        <taxon>Suessiales</taxon>
        <taxon>Suessiaceae</taxon>
        <taxon>Polarella</taxon>
    </lineage>
</organism>
<feature type="region of interest" description="Disordered" evidence="1">
    <location>
        <begin position="88"/>
        <end position="123"/>
    </location>
</feature>
<feature type="non-terminal residue" evidence="2">
    <location>
        <position position="1"/>
    </location>
</feature>
<feature type="region of interest" description="Disordered" evidence="1">
    <location>
        <begin position="15"/>
        <end position="51"/>
    </location>
</feature>
<dbReference type="EMBL" id="CAJNNW010021914">
    <property type="protein sequence ID" value="CAE8668627.1"/>
    <property type="molecule type" value="Genomic_DNA"/>
</dbReference>
<proteinExistence type="predicted"/>
<reference evidence="2" key="1">
    <citation type="submission" date="2021-02" db="EMBL/GenBank/DDBJ databases">
        <authorList>
            <person name="Dougan E. K."/>
            <person name="Rhodes N."/>
            <person name="Thang M."/>
            <person name="Chan C."/>
        </authorList>
    </citation>
    <scope>NUCLEOTIDE SEQUENCE</scope>
</reference>
<evidence type="ECO:0000313" key="2">
    <source>
        <dbReference type="EMBL" id="CAE8668627.1"/>
    </source>
</evidence>
<evidence type="ECO:0000313" key="3">
    <source>
        <dbReference type="Proteomes" id="UP000626109"/>
    </source>
</evidence>
<evidence type="ECO:0000256" key="1">
    <source>
        <dbReference type="SAM" id="MobiDB-lite"/>
    </source>
</evidence>
<gene>
    <name evidence="2" type="ORF">PGLA2088_LOCUS16972</name>
</gene>
<feature type="compositionally biased region" description="Basic and acidic residues" evidence="1">
    <location>
        <begin position="95"/>
        <end position="107"/>
    </location>
</feature>
<feature type="compositionally biased region" description="Basic and acidic residues" evidence="1">
    <location>
        <begin position="41"/>
        <end position="51"/>
    </location>
</feature>
<name>A0A813J770_POLGL</name>
<feature type="compositionally biased region" description="Basic residues" evidence="1">
    <location>
        <begin position="108"/>
        <end position="123"/>
    </location>
</feature>
<protein>
    <submittedName>
        <fullName evidence="2">Uncharacterized protein</fullName>
    </submittedName>
</protein>
<comment type="caution">
    <text evidence="2">The sequence shown here is derived from an EMBL/GenBank/DDBJ whole genome shotgun (WGS) entry which is preliminary data.</text>
</comment>
<sequence length="123" mass="13644">LQQLAAKRLARAKAKAKARVDRRGAHLIKGLDSFKPGKKKSQGDAKRKGSKLEPFAYVRLNPKVTKEKYKGKATDSFAKVIRGAKKGVLKGAKARKADGKKREFAETRKKKQAKGKTRRTGSR</sequence>
<dbReference type="Proteomes" id="UP000626109">
    <property type="component" value="Unassembled WGS sequence"/>
</dbReference>
<accession>A0A813J770</accession>